<evidence type="ECO:0000259" key="3">
    <source>
        <dbReference type="PROSITE" id="PS50055"/>
    </source>
</evidence>
<dbReference type="InterPro" id="IPR000387">
    <property type="entry name" value="Tyr_Pase_dom"/>
</dbReference>
<dbReference type="PANTHER" id="PTHR46163">
    <property type="entry name" value="TYROSINE-PROTEIN PHOSPHATASE-RELATED"/>
    <property type="match status" value="1"/>
</dbReference>
<feature type="transmembrane region" description="Helical" evidence="2">
    <location>
        <begin position="416"/>
        <end position="441"/>
    </location>
</feature>
<evidence type="ECO:0000259" key="4">
    <source>
        <dbReference type="PROSITE" id="PS50056"/>
    </source>
</evidence>
<dbReference type="Pfam" id="PF00102">
    <property type="entry name" value="Y_phosphatase"/>
    <property type="match status" value="1"/>
</dbReference>
<feature type="domain" description="Tyrosine-protein phosphatase" evidence="3">
    <location>
        <begin position="802"/>
        <end position="1041"/>
    </location>
</feature>
<dbReference type="PROSITE" id="PS50056">
    <property type="entry name" value="TYR_PHOSPHATASE_2"/>
    <property type="match status" value="1"/>
</dbReference>
<keyword evidence="2" id="KW-0472">Membrane</keyword>
<proteinExistence type="predicted"/>
<dbReference type="AlphaFoldDB" id="A0A0N5B9Q0"/>
<evidence type="ECO:0000313" key="5">
    <source>
        <dbReference type="Proteomes" id="UP000046392"/>
    </source>
</evidence>
<dbReference type="SMART" id="SM00194">
    <property type="entry name" value="PTPc"/>
    <property type="match status" value="1"/>
</dbReference>
<dbReference type="GO" id="GO:0004725">
    <property type="term" value="F:protein tyrosine phosphatase activity"/>
    <property type="evidence" value="ECO:0007669"/>
    <property type="project" value="InterPro"/>
</dbReference>
<keyword evidence="5" id="KW-1185">Reference proteome</keyword>
<dbReference type="PROSITE" id="PS50055">
    <property type="entry name" value="TYR_PHOSPHATASE_PTP"/>
    <property type="match status" value="1"/>
</dbReference>
<dbReference type="InterPro" id="IPR003595">
    <property type="entry name" value="Tyr_Pase_cat"/>
</dbReference>
<dbReference type="WBParaSite" id="SPAL_0000276600.1">
    <property type="protein sequence ID" value="SPAL_0000276600.1"/>
    <property type="gene ID" value="SPAL_0000276600"/>
</dbReference>
<dbReference type="InterPro" id="IPR000242">
    <property type="entry name" value="PTP_cat"/>
</dbReference>
<feature type="compositionally biased region" description="Polar residues" evidence="1">
    <location>
        <begin position="371"/>
        <end position="381"/>
    </location>
</feature>
<reference evidence="6" key="1">
    <citation type="submission" date="2017-02" db="UniProtKB">
        <authorList>
            <consortium name="WormBaseParasite"/>
        </authorList>
    </citation>
    <scope>IDENTIFICATION</scope>
</reference>
<evidence type="ECO:0000256" key="1">
    <source>
        <dbReference type="SAM" id="MobiDB-lite"/>
    </source>
</evidence>
<accession>A0A0N5B9Q0</accession>
<dbReference type="Gene3D" id="3.90.190.10">
    <property type="entry name" value="Protein tyrosine phosphatase superfamily"/>
    <property type="match status" value="1"/>
</dbReference>
<dbReference type="SMART" id="SM00404">
    <property type="entry name" value="PTPc_motif"/>
    <property type="match status" value="1"/>
</dbReference>
<dbReference type="STRING" id="174720.A0A0N5B9Q0"/>
<feature type="region of interest" description="Disordered" evidence="1">
    <location>
        <begin position="371"/>
        <end position="406"/>
    </location>
</feature>
<dbReference type="InterPro" id="IPR052782">
    <property type="entry name" value="Oocyte-zygote_transition_reg"/>
</dbReference>
<dbReference type="Proteomes" id="UP000046392">
    <property type="component" value="Unplaced"/>
</dbReference>
<feature type="transmembrane region" description="Helical" evidence="2">
    <location>
        <begin position="6"/>
        <end position="27"/>
    </location>
</feature>
<keyword evidence="2" id="KW-0812">Transmembrane</keyword>
<sequence length="1080" mass="124850">MVACSNIVILIIFFYLSLYVLLGISFIEGGSNSSTTANSSIFGSDIILIKCNGSDISESNSTGDGKISTPSIVKIKQEPYLIVEYRKSNLNISEHNNCLEGWNENTNLTMVGWTNESQLNIVREKIDYTTIKLNESSEDLFITHKNKNNSLKRGYPSFINSFDGLIIYHFNVTVHNGSIVNPFKISNVINGPISYDVLDYDTFFNTTIKNEISNSSTLILSNVTRIDLEISSEKDKEEFFNKYDITLNYCLIINNHSELSNSSNLPNISIFDNDFTLHNDIFYYFEVKCKTCEEVYHKLQDQYFLRKKCNDSLFDKINNETKIRMKCNKLLDNQPQGNEQIRNVTYTNGSIVYNGITAPVKVLTDQCPNLSSKNIPRNNDPNPHDYLPDGDYNKQNGTTGKNVENEKSKGKKSLKITIIQIFFFIFLILSVIIGAAISIRWCITYFIKKHNIQDDENNTILKKNKIYPNIQEWWNNLVSTNFVIHCQSVYDFEYQSTLIEDFVMPDKIKELTNKTIDKKEGSNVKALSKTVTTKEKHRNSYTISNVSLKRNYIMAKKFYCPSKPKKYGEVHLEFMEVNQLQNIDILFIKLKLTHSSGLRRRLWVYFAPDVSDIHKPPSKGVDNKKQKEDAVNNLNIIPYIYEHILKSCGSRKILIHSDNEISKSVLIVTYFCCVVDGMMTDFSITNPLKIIKKVRSIHNSHNFGAIDYGYLIRILTRYFCSENYMLHTDYETSIDNAYNKYKILLGKRCNKEFYEMLSLENIQDMIYGLWKNYIIGDKTELESKCKTWFEIYKLPISKQIIRSNKFSCFEDDCIIFDNQKNSDQYSGFLNGNFIEYGSLQNIKRRLIMCQAPTQYTYMSMIGYLYSETPATIVITTGSNEKLNDIAPYLFKNDNKNKPIAEEYTVDVGKNLLTNLSSKEFIENCDIYQMTIKKKGEKNTVEIKVFHYKEWPQRGIPLNYQDIVKLIKAINGYGRTKSILIHGKDGIGRTGSIATLLYMIDMIEVNNEFNPLDHLNDIRDCRYGAVETREQFLFILMVFSEIFRDSIEVVNPGATNRYLKLLHNLIYIDFRTEIDKKGGNI</sequence>
<evidence type="ECO:0000313" key="6">
    <source>
        <dbReference type="WBParaSite" id="SPAL_0000276600.1"/>
    </source>
</evidence>
<keyword evidence="2" id="KW-1133">Transmembrane helix</keyword>
<evidence type="ECO:0000256" key="2">
    <source>
        <dbReference type="SAM" id="Phobius"/>
    </source>
</evidence>
<feature type="domain" description="Tyrosine specific protein phosphatases" evidence="4">
    <location>
        <begin position="960"/>
        <end position="1032"/>
    </location>
</feature>
<dbReference type="PANTHER" id="PTHR46163:SF5">
    <property type="entry name" value="TYROSINE-PROTEIN PHOSPHATASE"/>
    <property type="match status" value="1"/>
</dbReference>
<dbReference type="CDD" id="cd00047">
    <property type="entry name" value="PTPc"/>
    <property type="match status" value="1"/>
</dbReference>
<dbReference type="InterPro" id="IPR029021">
    <property type="entry name" value="Prot-tyrosine_phosphatase-like"/>
</dbReference>
<dbReference type="SUPFAM" id="SSF52799">
    <property type="entry name" value="(Phosphotyrosine protein) phosphatases II"/>
    <property type="match status" value="1"/>
</dbReference>
<feature type="compositionally biased region" description="Polar residues" evidence="1">
    <location>
        <begin position="393"/>
        <end position="402"/>
    </location>
</feature>
<name>A0A0N5B9Q0_STREA</name>
<organism evidence="5 6">
    <name type="scientific">Strongyloides papillosus</name>
    <name type="common">Intestinal threadworm</name>
    <dbReference type="NCBI Taxonomy" id="174720"/>
    <lineage>
        <taxon>Eukaryota</taxon>
        <taxon>Metazoa</taxon>
        <taxon>Ecdysozoa</taxon>
        <taxon>Nematoda</taxon>
        <taxon>Chromadorea</taxon>
        <taxon>Rhabditida</taxon>
        <taxon>Tylenchina</taxon>
        <taxon>Panagrolaimomorpha</taxon>
        <taxon>Strongyloidoidea</taxon>
        <taxon>Strongyloididae</taxon>
        <taxon>Strongyloides</taxon>
    </lineage>
</organism>
<dbReference type="PRINTS" id="PR00700">
    <property type="entry name" value="PRTYPHPHTASE"/>
</dbReference>
<protein>
    <submittedName>
        <fullName evidence="6">Tyrosine-protein phosphatase domain-containing protein</fullName>
    </submittedName>
</protein>